<evidence type="ECO:0000313" key="1">
    <source>
        <dbReference type="EMBL" id="KAH7993854.1"/>
    </source>
</evidence>
<protein>
    <submittedName>
        <fullName evidence="1">Uncharacterized protein</fullName>
    </submittedName>
</protein>
<organism evidence="1 2">
    <name type="scientific">Sphaerodactylus townsendi</name>
    <dbReference type="NCBI Taxonomy" id="933632"/>
    <lineage>
        <taxon>Eukaryota</taxon>
        <taxon>Metazoa</taxon>
        <taxon>Chordata</taxon>
        <taxon>Craniata</taxon>
        <taxon>Vertebrata</taxon>
        <taxon>Euteleostomi</taxon>
        <taxon>Lepidosauria</taxon>
        <taxon>Squamata</taxon>
        <taxon>Bifurcata</taxon>
        <taxon>Gekkota</taxon>
        <taxon>Sphaerodactylidae</taxon>
        <taxon>Sphaerodactylus</taxon>
    </lineage>
</organism>
<keyword evidence="2" id="KW-1185">Reference proteome</keyword>
<dbReference type="Proteomes" id="UP000827872">
    <property type="component" value="Linkage Group LG03"/>
</dbReference>
<gene>
    <name evidence="1" type="ORF">K3G42_032472</name>
</gene>
<dbReference type="EMBL" id="CM037616">
    <property type="protein sequence ID" value="KAH7993854.1"/>
    <property type="molecule type" value="Genomic_DNA"/>
</dbReference>
<name>A0ACB8EMI2_9SAUR</name>
<sequence length="160" mass="16951">MPEDATPPPALPPGFPAPPPEPLYSFPQAGREPGSGRDKETLRVPASSRRRVPLRLGAQKMGADASSDTGAAAGSGETTSRRQTPPSLHAVSSGSACSWEALWARLWPSRSRCIWHDSSPPTTTWADSRKPSHTDSTDILAGGSLKSSLWSQPAGWGKAR</sequence>
<reference evidence="1" key="1">
    <citation type="submission" date="2021-08" db="EMBL/GenBank/DDBJ databases">
        <title>The first chromosome-level gecko genome reveals the dynamic sex chromosomes of Neotropical dwarf geckos (Sphaerodactylidae: Sphaerodactylus).</title>
        <authorList>
            <person name="Pinto B.J."/>
            <person name="Keating S.E."/>
            <person name="Gamble T."/>
        </authorList>
    </citation>
    <scope>NUCLEOTIDE SEQUENCE</scope>
    <source>
        <strain evidence="1">TG3544</strain>
    </source>
</reference>
<comment type="caution">
    <text evidence="1">The sequence shown here is derived from an EMBL/GenBank/DDBJ whole genome shotgun (WGS) entry which is preliminary data.</text>
</comment>
<evidence type="ECO:0000313" key="2">
    <source>
        <dbReference type="Proteomes" id="UP000827872"/>
    </source>
</evidence>
<proteinExistence type="predicted"/>
<accession>A0ACB8EMI2</accession>